<dbReference type="PANTHER" id="PTHR21581:SF6">
    <property type="entry name" value="TRAFFICKING PROTEIN PARTICLE COMPLEX SUBUNIT 12"/>
    <property type="match status" value="1"/>
</dbReference>
<feature type="region of interest" description="Disordered" evidence="1">
    <location>
        <begin position="1"/>
        <end position="67"/>
    </location>
</feature>
<dbReference type="OrthoDB" id="428342at2759"/>
<dbReference type="AlphaFoldDB" id="A0A0D1Z5B4"/>
<keyword evidence="3" id="KW-1185">Reference proteome</keyword>
<dbReference type="RefSeq" id="XP_016218041.1">
    <property type="nucleotide sequence ID" value="XM_016353946.1"/>
</dbReference>
<proteinExistence type="predicted"/>
<dbReference type="GeneID" id="27309076"/>
<dbReference type="STRING" id="253628.A0A0D1Z5B4"/>
<accession>A0A0D1Z5B4</accession>
<feature type="region of interest" description="Disordered" evidence="1">
    <location>
        <begin position="431"/>
        <end position="456"/>
    </location>
</feature>
<sequence length="456" mass="50932">MSTLKAPQQGRAHRRSPSDDRRQAAVLSPSKKGPLEDEPDLSSSTVPQADRDRSVSPLPPSQAPAQGVDQVRQNIVAMICRPEIYRPLPPNMIPQAFLSSVNAAKADASVEELVEQGHFYAAAIMSARRLANLYGNADLLTVFNLFYTRLACLSLINNACLEIAAVESLELRDLTAAMYLDPITNEHIVPWHLRVLAVRLQSIGFKDWRRGIMSYYLLAHDARQNIAKARHKPDPENEKLWSARLHDLGIRVANMLVEMSDLDAAGRHLRTLLLDERDEAEKKRLTFMQILVWLQIGDLRAARRCLATLYGASVPVASPSLEAMDLTTEASESYTARVLHALTHMAEGNFSTAAEEWSSIQASYPEDDMIRQNKAICLLYMGRMHEAHRCLEKAVEDAAAAPSHSLLFNLCTFYELSSDRAREMKGKLAEKVAEKEPASSGWQRSTADFKMETLRA</sequence>
<evidence type="ECO:0000256" key="1">
    <source>
        <dbReference type="SAM" id="MobiDB-lite"/>
    </source>
</evidence>
<evidence type="ECO:0000313" key="3">
    <source>
        <dbReference type="Proteomes" id="UP000053259"/>
    </source>
</evidence>
<organism evidence="2 3">
    <name type="scientific">Verruconis gallopava</name>
    <dbReference type="NCBI Taxonomy" id="253628"/>
    <lineage>
        <taxon>Eukaryota</taxon>
        <taxon>Fungi</taxon>
        <taxon>Dikarya</taxon>
        <taxon>Ascomycota</taxon>
        <taxon>Pezizomycotina</taxon>
        <taxon>Dothideomycetes</taxon>
        <taxon>Pleosporomycetidae</taxon>
        <taxon>Venturiales</taxon>
        <taxon>Sympoventuriaceae</taxon>
        <taxon>Verruconis</taxon>
    </lineage>
</organism>
<dbReference type="InParanoid" id="A0A0D1Z5B4"/>
<feature type="compositionally biased region" description="Basic and acidic residues" evidence="1">
    <location>
        <begin position="447"/>
        <end position="456"/>
    </location>
</feature>
<dbReference type="SUPFAM" id="SSF48452">
    <property type="entry name" value="TPR-like"/>
    <property type="match status" value="1"/>
</dbReference>
<evidence type="ECO:0008006" key="4">
    <source>
        <dbReference type="Google" id="ProtNLM"/>
    </source>
</evidence>
<dbReference type="VEuPathDB" id="FungiDB:PV09_01103"/>
<dbReference type="InterPro" id="IPR011990">
    <property type="entry name" value="TPR-like_helical_dom_sf"/>
</dbReference>
<evidence type="ECO:0000313" key="2">
    <source>
        <dbReference type="EMBL" id="KIW08172.1"/>
    </source>
</evidence>
<gene>
    <name evidence="2" type="ORF">PV09_01103</name>
</gene>
<dbReference type="HOGENOM" id="CLU_022275_0_0_1"/>
<dbReference type="EMBL" id="KN847531">
    <property type="protein sequence ID" value="KIW08172.1"/>
    <property type="molecule type" value="Genomic_DNA"/>
</dbReference>
<dbReference type="GO" id="GO:0005794">
    <property type="term" value="C:Golgi apparatus"/>
    <property type="evidence" value="ECO:0007669"/>
    <property type="project" value="TreeGrafter"/>
</dbReference>
<protein>
    <recommendedName>
        <fullName evidence="4">Trafficking protein particle complex subunit 12</fullName>
    </recommendedName>
</protein>
<dbReference type="Gene3D" id="1.25.40.10">
    <property type="entry name" value="Tetratricopeptide repeat domain"/>
    <property type="match status" value="1"/>
</dbReference>
<name>A0A0D1Z5B4_9PEZI</name>
<dbReference type="Proteomes" id="UP000053259">
    <property type="component" value="Unassembled WGS sequence"/>
</dbReference>
<dbReference type="GO" id="GO:0030008">
    <property type="term" value="C:TRAPP complex"/>
    <property type="evidence" value="ECO:0007669"/>
    <property type="project" value="TreeGrafter"/>
</dbReference>
<dbReference type="PANTHER" id="PTHR21581">
    <property type="entry name" value="D-ALANYL-D-ALANINE CARBOXYPEPTIDASE"/>
    <property type="match status" value="1"/>
</dbReference>
<reference evidence="2 3" key="1">
    <citation type="submission" date="2015-01" db="EMBL/GenBank/DDBJ databases">
        <title>The Genome Sequence of Ochroconis gallopava CBS43764.</title>
        <authorList>
            <consortium name="The Broad Institute Genomics Platform"/>
            <person name="Cuomo C."/>
            <person name="de Hoog S."/>
            <person name="Gorbushina A."/>
            <person name="Stielow B."/>
            <person name="Teixiera M."/>
            <person name="Abouelleil A."/>
            <person name="Chapman S.B."/>
            <person name="Priest M."/>
            <person name="Young S.K."/>
            <person name="Wortman J."/>
            <person name="Nusbaum C."/>
            <person name="Birren B."/>
        </authorList>
    </citation>
    <scope>NUCLEOTIDE SEQUENCE [LARGE SCALE GENOMIC DNA]</scope>
    <source>
        <strain evidence="2 3">CBS 43764</strain>
    </source>
</reference>